<feature type="transmembrane region" description="Helical" evidence="1">
    <location>
        <begin position="51"/>
        <end position="74"/>
    </location>
</feature>
<reference evidence="2 3" key="1">
    <citation type="journal article" date="2011" name="Stand. Genomic Sci.">
        <title>Complete genome sequence of Haliscomenobacter hydrossis type strain (O).</title>
        <authorList>
            <consortium name="US DOE Joint Genome Institute (JGI-PGF)"/>
            <person name="Daligault H."/>
            <person name="Lapidus A."/>
            <person name="Zeytun A."/>
            <person name="Nolan M."/>
            <person name="Lucas S."/>
            <person name="Del Rio T.G."/>
            <person name="Tice H."/>
            <person name="Cheng J.F."/>
            <person name="Tapia R."/>
            <person name="Han C."/>
            <person name="Goodwin L."/>
            <person name="Pitluck S."/>
            <person name="Liolios K."/>
            <person name="Pagani I."/>
            <person name="Ivanova N."/>
            <person name="Huntemann M."/>
            <person name="Mavromatis K."/>
            <person name="Mikhailova N."/>
            <person name="Pati A."/>
            <person name="Chen A."/>
            <person name="Palaniappan K."/>
            <person name="Land M."/>
            <person name="Hauser L."/>
            <person name="Brambilla E.M."/>
            <person name="Rohde M."/>
            <person name="Verbarg S."/>
            <person name="Goker M."/>
            <person name="Bristow J."/>
            <person name="Eisen J.A."/>
            <person name="Markowitz V."/>
            <person name="Hugenholtz P."/>
            <person name="Kyrpides N.C."/>
            <person name="Klenk H.P."/>
            <person name="Woyke T."/>
        </authorList>
    </citation>
    <scope>NUCLEOTIDE SEQUENCE [LARGE SCALE GENOMIC DNA]</scope>
    <source>
        <strain evidence="3">ATCC 27775 / DSM 1100 / LMG 10767 / O</strain>
    </source>
</reference>
<sequence>MELFRKIWNWILSIWKDPVWSKVISAGIILLISTVWLKYSNLTFKEIYNGLIEGLAFKAPIFVFLSLIAAYFLLKLFQKSFKRKSDPIWNEQVGNYKFSELYHILANQNFPVETRGMSWLGRKPPEDDLLSMFYTYITLFNRGLSLDDELNGGGYLYGVLAPKLVSYGLIDKIEAKNLRIDVMDIKYQTSELGHKFYALLEKSIHLNPEDEKKIKHKQGAKRS</sequence>
<dbReference type="OrthoDB" id="1249794at2"/>
<feature type="transmembrane region" description="Helical" evidence="1">
    <location>
        <begin position="20"/>
        <end position="39"/>
    </location>
</feature>
<dbReference type="KEGG" id="hhy:Halhy_1575"/>
<dbReference type="EMBL" id="CP002691">
    <property type="protein sequence ID" value="AEE49467.1"/>
    <property type="molecule type" value="Genomic_DNA"/>
</dbReference>
<name>F4KZJ7_HALH1</name>
<evidence type="ECO:0000256" key="1">
    <source>
        <dbReference type="SAM" id="Phobius"/>
    </source>
</evidence>
<protein>
    <submittedName>
        <fullName evidence="2">Uncharacterized protein</fullName>
    </submittedName>
</protein>
<evidence type="ECO:0000313" key="3">
    <source>
        <dbReference type="Proteomes" id="UP000008461"/>
    </source>
</evidence>
<dbReference type="eggNOG" id="ENOG5033531">
    <property type="taxonomic scope" value="Bacteria"/>
</dbReference>
<dbReference type="Proteomes" id="UP000008461">
    <property type="component" value="Chromosome"/>
</dbReference>
<keyword evidence="3" id="KW-1185">Reference proteome</keyword>
<organism evidence="2 3">
    <name type="scientific">Haliscomenobacter hydrossis (strain ATCC 27775 / DSM 1100 / LMG 10767 / O)</name>
    <dbReference type="NCBI Taxonomy" id="760192"/>
    <lineage>
        <taxon>Bacteria</taxon>
        <taxon>Pseudomonadati</taxon>
        <taxon>Bacteroidota</taxon>
        <taxon>Saprospiria</taxon>
        <taxon>Saprospirales</taxon>
        <taxon>Haliscomenobacteraceae</taxon>
        <taxon>Haliscomenobacter</taxon>
    </lineage>
</organism>
<keyword evidence="1" id="KW-0472">Membrane</keyword>
<dbReference type="AlphaFoldDB" id="F4KZJ7"/>
<evidence type="ECO:0000313" key="2">
    <source>
        <dbReference type="EMBL" id="AEE49467.1"/>
    </source>
</evidence>
<dbReference type="HOGENOM" id="CLU_1238770_0_0_10"/>
<reference key="2">
    <citation type="submission" date="2011-04" db="EMBL/GenBank/DDBJ databases">
        <title>Complete sequence of chromosome of Haliscomenobacter hydrossis DSM 1100.</title>
        <authorList>
            <consortium name="US DOE Joint Genome Institute (JGI-PGF)"/>
            <person name="Lucas S."/>
            <person name="Han J."/>
            <person name="Lapidus A."/>
            <person name="Bruce D."/>
            <person name="Goodwin L."/>
            <person name="Pitluck S."/>
            <person name="Peters L."/>
            <person name="Kyrpides N."/>
            <person name="Mavromatis K."/>
            <person name="Ivanova N."/>
            <person name="Ovchinnikova G."/>
            <person name="Pagani I."/>
            <person name="Daligault H."/>
            <person name="Detter J.C."/>
            <person name="Han C."/>
            <person name="Land M."/>
            <person name="Hauser L."/>
            <person name="Markowitz V."/>
            <person name="Cheng J.-F."/>
            <person name="Hugenholtz P."/>
            <person name="Woyke T."/>
            <person name="Wu D."/>
            <person name="Verbarg S."/>
            <person name="Frueling A."/>
            <person name="Brambilla E."/>
            <person name="Klenk H.-P."/>
            <person name="Eisen J.A."/>
        </authorList>
    </citation>
    <scope>NUCLEOTIDE SEQUENCE</scope>
    <source>
        <strain>DSM 1100</strain>
    </source>
</reference>
<gene>
    <name evidence="2" type="ordered locus">Halhy_1575</name>
</gene>
<keyword evidence="1" id="KW-1133">Transmembrane helix</keyword>
<accession>F4KZJ7</accession>
<dbReference type="STRING" id="760192.Halhy_1575"/>
<proteinExistence type="predicted"/>
<keyword evidence="1" id="KW-0812">Transmembrane</keyword>